<feature type="transmembrane region" description="Helical" evidence="7">
    <location>
        <begin position="561"/>
        <end position="583"/>
    </location>
</feature>
<comment type="caution">
    <text evidence="8">The sequence shown here is derived from an EMBL/GenBank/DDBJ whole genome shotgun (WGS) entry which is preliminary data.</text>
</comment>
<organism evidence="8 9">
    <name type="scientific">Pseudomonas syringae pv. helianthi</name>
    <dbReference type="NCBI Taxonomy" id="251654"/>
    <lineage>
        <taxon>Bacteria</taxon>
        <taxon>Pseudomonadati</taxon>
        <taxon>Pseudomonadota</taxon>
        <taxon>Gammaproteobacteria</taxon>
        <taxon>Pseudomonadales</taxon>
        <taxon>Pseudomonadaceae</taxon>
        <taxon>Pseudomonas</taxon>
    </lineage>
</organism>
<feature type="transmembrane region" description="Helical" evidence="7">
    <location>
        <begin position="386"/>
        <end position="404"/>
    </location>
</feature>
<dbReference type="Proteomes" id="UP000050557">
    <property type="component" value="Unassembled WGS sequence"/>
</dbReference>
<comment type="subcellular location">
    <subcellularLocation>
        <location evidence="1">Cell membrane</location>
        <topology evidence="1">Multi-pass membrane protein</topology>
    </subcellularLocation>
</comment>
<accession>A0A0P9R4S2</accession>
<feature type="transmembrane region" description="Helical" evidence="7">
    <location>
        <begin position="589"/>
        <end position="607"/>
    </location>
</feature>
<evidence type="ECO:0000313" key="8">
    <source>
        <dbReference type="EMBL" id="KPX42258.1"/>
    </source>
</evidence>
<feature type="transmembrane region" description="Helical" evidence="7">
    <location>
        <begin position="425"/>
        <end position="449"/>
    </location>
</feature>
<keyword evidence="3 7" id="KW-0812">Transmembrane</keyword>
<evidence type="ECO:0000313" key="9">
    <source>
        <dbReference type="Proteomes" id="UP000050557"/>
    </source>
</evidence>
<dbReference type="AlphaFoldDB" id="A0A0P9R4S2"/>
<feature type="transmembrane region" description="Helical" evidence="7">
    <location>
        <begin position="212"/>
        <end position="234"/>
    </location>
</feature>
<proteinExistence type="predicted"/>
<name>A0A0P9R4S2_9PSED</name>
<dbReference type="PANTHER" id="PTHR30250:SF26">
    <property type="entry name" value="PSMA PROTEIN"/>
    <property type="match status" value="1"/>
</dbReference>
<feature type="region of interest" description="Disordered" evidence="6">
    <location>
        <begin position="76"/>
        <end position="109"/>
    </location>
</feature>
<feature type="compositionally biased region" description="Polar residues" evidence="6">
    <location>
        <begin position="9"/>
        <end position="23"/>
    </location>
</feature>
<reference evidence="8 9" key="1">
    <citation type="submission" date="2015-09" db="EMBL/GenBank/DDBJ databases">
        <title>Genome announcement of multiple Pseudomonas syringae strains.</title>
        <authorList>
            <person name="Thakur S."/>
            <person name="Wang P.W."/>
            <person name="Gong Y."/>
            <person name="Weir B.S."/>
            <person name="Guttman D.S."/>
        </authorList>
    </citation>
    <scope>NUCLEOTIDE SEQUENCE [LARGE SCALE GENOMIC DNA]</scope>
    <source>
        <strain evidence="8 9">ICMP4531</strain>
    </source>
</reference>
<feature type="transmembrane region" description="Helical" evidence="7">
    <location>
        <begin position="501"/>
        <end position="521"/>
    </location>
</feature>
<dbReference type="GO" id="GO:0005886">
    <property type="term" value="C:plasma membrane"/>
    <property type="evidence" value="ECO:0007669"/>
    <property type="project" value="UniProtKB-SubCell"/>
</dbReference>
<feature type="transmembrane region" description="Helical" evidence="7">
    <location>
        <begin position="279"/>
        <end position="303"/>
    </location>
</feature>
<protein>
    <submittedName>
        <fullName evidence="8">Polysaccharide biosynthesis domain-containing protein</fullName>
    </submittedName>
</protein>
<dbReference type="EMBL" id="LJQM01000193">
    <property type="protein sequence ID" value="KPX42258.1"/>
    <property type="molecule type" value="Genomic_DNA"/>
</dbReference>
<feature type="transmembrane region" description="Helical" evidence="7">
    <location>
        <begin position="469"/>
        <end position="489"/>
    </location>
</feature>
<evidence type="ECO:0000256" key="2">
    <source>
        <dbReference type="ARBA" id="ARBA00022475"/>
    </source>
</evidence>
<keyword evidence="4 7" id="KW-1133">Transmembrane helix</keyword>
<feature type="compositionally biased region" description="Basic and acidic residues" evidence="6">
    <location>
        <begin position="85"/>
        <end position="107"/>
    </location>
</feature>
<keyword evidence="2" id="KW-1003">Cell membrane</keyword>
<dbReference type="PATRIC" id="fig|251654.3.peg.2086"/>
<feature type="transmembrane region" description="Helical" evidence="7">
    <location>
        <begin position="246"/>
        <end position="267"/>
    </location>
</feature>
<feature type="transmembrane region" description="Helical" evidence="7">
    <location>
        <begin position="133"/>
        <end position="155"/>
    </location>
</feature>
<sequence>MRTGKLSGSAKTPSRQRTEQQLLPGSIARRAAAVDSAHSTQPAPDQPSPVFLSVARHAGILAAAARPAGVQSIERTSAVSADLSRPAEKRTGSSHPYPDRNLRRDGGRLSGPHRCTGLLTIMPGTSSVIRNTILNYSGQAYVMLIGILIMPFYLGHLGAEAYGLIGFFTLLQAWLQLLDAGLSPSLVRAVAHQQGAPEHEQSLGRLLRSFELIFLPMAMLCGLLVHVASPWIAAHWLNANTLPPDTLAQCIALMGIIIALRLYSTLYKSGIQGLEQHGWLNAANVSIATLRYFGGLLLVSQFSRDPRDFFEFQLVVGLLETMVFAGKARRQMPAPHWLTGLDWQLVKPILPFAASLSLSAVLWIVLTQVDKVLLSNLLPLDQYGYFSLVALIATGIVMLSNPLVQTLLPRLTVLMAEGRLDDMHALFLAANRLACTFLFPLAAVIALYAEPLILAWTGDEAAARWSRPVLGWYALGSAIMAASAFQFYLQYAYGRMHLHLGYSLISTLISVPVMFLAIHYQGVYGAALAWFFLRATSFVIWPTIVHRHLAPGLHRQWLSDILRISAMTAAGLAISSPVFRLIADESRGSLFLALAASGIVTLTLVAASHRPLASKIYVLFSKPST</sequence>
<dbReference type="Pfam" id="PF01943">
    <property type="entry name" value="Polysacc_synt"/>
    <property type="match status" value="1"/>
</dbReference>
<gene>
    <name evidence="8" type="ORF">ALO68_04972</name>
</gene>
<feature type="region of interest" description="Disordered" evidence="6">
    <location>
        <begin position="1"/>
        <end position="49"/>
    </location>
</feature>
<dbReference type="InterPro" id="IPR050833">
    <property type="entry name" value="Poly_Biosynth_Transport"/>
</dbReference>
<evidence type="ECO:0000256" key="7">
    <source>
        <dbReference type="SAM" id="Phobius"/>
    </source>
</evidence>
<evidence type="ECO:0000256" key="5">
    <source>
        <dbReference type="ARBA" id="ARBA00023136"/>
    </source>
</evidence>
<evidence type="ECO:0000256" key="4">
    <source>
        <dbReference type="ARBA" id="ARBA00022989"/>
    </source>
</evidence>
<keyword evidence="5 7" id="KW-0472">Membrane</keyword>
<feature type="transmembrane region" description="Helical" evidence="7">
    <location>
        <begin position="161"/>
        <end position="178"/>
    </location>
</feature>
<evidence type="ECO:0000256" key="1">
    <source>
        <dbReference type="ARBA" id="ARBA00004651"/>
    </source>
</evidence>
<evidence type="ECO:0000256" key="6">
    <source>
        <dbReference type="SAM" id="MobiDB-lite"/>
    </source>
</evidence>
<evidence type="ECO:0000256" key="3">
    <source>
        <dbReference type="ARBA" id="ARBA00022692"/>
    </source>
</evidence>
<feature type="transmembrane region" description="Helical" evidence="7">
    <location>
        <begin position="349"/>
        <end position="366"/>
    </location>
</feature>
<dbReference type="PANTHER" id="PTHR30250">
    <property type="entry name" value="PST FAMILY PREDICTED COLANIC ACID TRANSPORTER"/>
    <property type="match status" value="1"/>
</dbReference>
<dbReference type="InterPro" id="IPR002797">
    <property type="entry name" value="Polysacc_synth"/>
</dbReference>
<feature type="transmembrane region" description="Helical" evidence="7">
    <location>
        <begin position="309"/>
        <end position="328"/>
    </location>
</feature>